<dbReference type="InterPro" id="IPR012677">
    <property type="entry name" value="Nucleotide-bd_a/b_plait_sf"/>
</dbReference>
<feature type="region of interest" description="Disordered" evidence="7">
    <location>
        <begin position="599"/>
        <end position="645"/>
    </location>
</feature>
<feature type="compositionally biased region" description="Polar residues" evidence="7">
    <location>
        <begin position="624"/>
        <end position="645"/>
    </location>
</feature>
<protein>
    <submittedName>
        <fullName evidence="9">Squamous cell carcinoma antigen recognized by T-cells 3-like</fullName>
    </submittedName>
</protein>
<feature type="domain" description="RRM" evidence="8">
    <location>
        <begin position="644"/>
        <end position="721"/>
    </location>
</feature>
<dbReference type="GO" id="GO:0071004">
    <property type="term" value="C:U2-type prespliceosome"/>
    <property type="evidence" value="ECO:0007669"/>
    <property type="project" value="TreeGrafter"/>
</dbReference>
<accession>A0AAV7JR53</accession>
<keyword evidence="3" id="KW-0677">Repeat</keyword>
<dbReference type="GO" id="GO:0030627">
    <property type="term" value="F:pre-mRNA 5'-splice site binding"/>
    <property type="evidence" value="ECO:0007669"/>
    <property type="project" value="TreeGrafter"/>
</dbReference>
<evidence type="ECO:0000256" key="3">
    <source>
        <dbReference type="ARBA" id="ARBA00022737"/>
    </source>
</evidence>
<dbReference type="InterPro" id="IPR035979">
    <property type="entry name" value="RBD_domain_sf"/>
</dbReference>
<evidence type="ECO:0000256" key="4">
    <source>
        <dbReference type="ARBA" id="ARBA00023187"/>
    </source>
</evidence>
<keyword evidence="6" id="KW-0694">RNA-binding</keyword>
<keyword evidence="10" id="KW-1185">Reference proteome</keyword>
<sequence length="898" mass="103943">MSGSLTACLERLQRNGEGDNSDKGDDSDDDDVSSSSSEATQDNELVRRIDVLERELAVNPMQYDKHLQLLKLLRGSPDLDRLRDARERMQSQYPLSVKLWTDWLKDEIPIAQISREAFSYVINLFDKAVSDYQSVQIWQLYAEFSASQMHQWGENGTSMLRQVYERAIEEVGVHFGEGDKIWELYIAMETMVFMGLQELQQTDGEDKQEEIREQVRVQYDHISKLYRMRLSIPMIPHNITIIQAREWDTDAVPDADTLRKVEDMYQTLLPHETTLNCTNNRNTIELYRAYMLAEQSIGADTDRIVCMYERCLAAHPLNEGVWIEYMRYCDKQVVKTAKLESVHFRAIRNVPWSRECWIGYMRHREKSGSAVEEIMTSVVQINFPNCTDLLEIIIEYISYLLRNNTNNNDVISHIAKYSDLLQERQGIEGDSKDKLKQMMLELIVRNGDVNEARKQWEDVILRHQDEVWFWFKYADFERHHGDVELERNVLLRGVANSKRPKELCDRLLEFERLNGTLNQVITAEEKCVIRESKVTEFAESSEGLFQSRQVLRAARKRVKRGAELVSRVDMNKKGIKGKKIIKERTRKVIKIAESSGSEDGVKSKQVRDVTMETPKKEQALPPVQESSSVMDTSQDPVPPQDQSNTVFISNLPYGASRDKIREIFVVCGEIVNIRLESKRNQSEFLGFGYVQFKEIESVTSALKLDRTMMNDRLLYVTRFVSKSCPIDMRPQKYDRVLDKKTLYLNKLPFDLDRGKLEEIVGGYGGVKQVRLMTTRKGKAKGWAYVEFEEETSAAKALLGLDQLQIGDNKISASISNPPPSKKRDDWITRKETGVKKVEHKKEPIPEQGKPTRKGLHDRKTQVMLLPRSVKLHTQGDVEMEQEISKGMSNEDFRQMMKK</sequence>
<dbReference type="Gene3D" id="1.25.40.10">
    <property type="entry name" value="Tetratricopeptide repeat domain"/>
    <property type="match status" value="2"/>
</dbReference>
<organism evidence="9 10">
    <name type="scientific">Oopsacas minuta</name>
    <dbReference type="NCBI Taxonomy" id="111878"/>
    <lineage>
        <taxon>Eukaryota</taxon>
        <taxon>Metazoa</taxon>
        <taxon>Porifera</taxon>
        <taxon>Hexactinellida</taxon>
        <taxon>Hexasterophora</taxon>
        <taxon>Lyssacinosida</taxon>
        <taxon>Leucopsacidae</taxon>
        <taxon>Oopsacas</taxon>
    </lineage>
</organism>
<dbReference type="PANTHER" id="PTHR17204">
    <property type="entry name" value="PRE-MRNA PROCESSING PROTEIN PRP39-RELATED"/>
    <property type="match status" value="1"/>
</dbReference>
<feature type="domain" description="RRM" evidence="8">
    <location>
        <begin position="740"/>
        <end position="817"/>
    </location>
</feature>
<feature type="compositionally biased region" description="Basic and acidic residues" evidence="7">
    <location>
        <begin position="599"/>
        <end position="618"/>
    </location>
</feature>
<dbReference type="InterPro" id="IPR003107">
    <property type="entry name" value="HAT"/>
</dbReference>
<evidence type="ECO:0000256" key="5">
    <source>
        <dbReference type="ARBA" id="ARBA00023242"/>
    </source>
</evidence>
<dbReference type="SUPFAM" id="SSF54928">
    <property type="entry name" value="RNA-binding domain, RBD"/>
    <property type="match status" value="1"/>
</dbReference>
<dbReference type="AlphaFoldDB" id="A0AAV7JR53"/>
<dbReference type="GO" id="GO:0005685">
    <property type="term" value="C:U1 snRNP"/>
    <property type="evidence" value="ECO:0007669"/>
    <property type="project" value="TreeGrafter"/>
</dbReference>
<feature type="region of interest" description="Disordered" evidence="7">
    <location>
        <begin position="1"/>
        <end position="41"/>
    </location>
</feature>
<evidence type="ECO:0000256" key="2">
    <source>
        <dbReference type="ARBA" id="ARBA00022664"/>
    </source>
</evidence>
<keyword evidence="2" id="KW-0507">mRNA processing</keyword>
<proteinExistence type="predicted"/>
<dbReference type="Pfam" id="PF00076">
    <property type="entry name" value="RRM_1"/>
    <property type="match status" value="2"/>
</dbReference>
<comment type="subcellular location">
    <subcellularLocation>
        <location evidence="1">Nucleus</location>
    </subcellularLocation>
</comment>
<reference evidence="9 10" key="1">
    <citation type="journal article" date="2023" name="BMC Biol.">
        <title>The compact genome of the sponge Oopsacas minuta (Hexactinellida) is lacking key metazoan core genes.</title>
        <authorList>
            <person name="Santini S."/>
            <person name="Schenkelaars Q."/>
            <person name="Jourda C."/>
            <person name="Duchesne M."/>
            <person name="Belahbib H."/>
            <person name="Rocher C."/>
            <person name="Selva M."/>
            <person name="Riesgo A."/>
            <person name="Vervoort M."/>
            <person name="Leys S.P."/>
            <person name="Kodjabachian L."/>
            <person name="Le Bivic A."/>
            <person name="Borchiellini C."/>
            <person name="Claverie J.M."/>
            <person name="Renard E."/>
        </authorList>
    </citation>
    <scope>NUCLEOTIDE SEQUENCE [LARGE SCALE GENOMIC DNA]</scope>
    <source>
        <strain evidence="9">SPO-2</strain>
    </source>
</reference>
<dbReference type="SMART" id="SM00386">
    <property type="entry name" value="HAT"/>
    <property type="match status" value="7"/>
</dbReference>
<evidence type="ECO:0000256" key="7">
    <source>
        <dbReference type="SAM" id="MobiDB-lite"/>
    </source>
</evidence>
<dbReference type="InterPro" id="IPR011990">
    <property type="entry name" value="TPR-like_helical_dom_sf"/>
</dbReference>
<dbReference type="SUPFAM" id="SSF48452">
    <property type="entry name" value="TPR-like"/>
    <property type="match status" value="1"/>
</dbReference>
<evidence type="ECO:0000256" key="6">
    <source>
        <dbReference type="PROSITE-ProRule" id="PRU00176"/>
    </source>
</evidence>
<feature type="region of interest" description="Disordered" evidence="7">
    <location>
        <begin position="839"/>
        <end position="859"/>
    </location>
</feature>
<dbReference type="GO" id="GO:0000243">
    <property type="term" value="C:commitment complex"/>
    <property type="evidence" value="ECO:0007669"/>
    <property type="project" value="TreeGrafter"/>
</dbReference>
<dbReference type="GO" id="GO:0000395">
    <property type="term" value="P:mRNA 5'-splice site recognition"/>
    <property type="evidence" value="ECO:0007669"/>
    <property type="project" value="TreeGrafter"/>
</dbReference>
<dbReference type="PANTHER" id="PTHR17204:SF25">
    <property type="entry name" value="RRM DOMAIN-CONTAINING PROTEIN"/>
    <property type="match status" value="1"/>
</dbReference>
<name>A0AAV7JR53_9METZ</name>
<dbReference type="InterPro" id="IPR059164">
    <property type="entry name" value="HAT_PRP39_C"/>
</dbReference>
<dbReference type="InterPro" id="IPR000504">
    <property type="entry name" value="RRM_dom"/>
</dbReference>
<dbReference type="Proteomes" id="UP001165289">
    <property type="component" value="Unassembled WGS sequence"/>
</dbReference>
<dbReference type="Gene3D" id="3.30.70.330">
    <property type="match status" value="2"/>
</dbReference>
<evidence type="ECO:0000313" key="9">
    <source>
        <dbReference type="EMBL" id="KAI6650949.1"/>
    </source>
</evidence>
<gene>
    <name evidence="9" type="ORF">LOD99_5789</name>
</gene>
<feature type="compositionally biased region" description="Basic and acidic residues" evidence="7">
    <location>
        <begin position="11"/>
        <end position="24"/>
    </location>
</feature>
<dbReference type="Pfam" id="PF23240">
    <property type="entry name" value="HAT_PRP39_N"/>
    <property type="match status" value="1"/>
</dbReference>
<dbReference type="Pfam" id="PF23241">
    <property type="entry name" value="HAT_PRP39_C"/>
    <property type="match status" value="1"/>
</dbReference>
<evidence type="ECO:0000313" key="10">
    <source>
        <dbReference type="Proteomes" id="UP001165289"/>
    </source>
</evidence>
<dbReference type="PROSITE" id="PS50102">
    <property type="entry name" value="RRM"/>
    <property type="match status" value="2"/>
</dbReference>
<keyword evidence="4" id="KW-0508">mRNA splicing</keyword>
<dbReference type="SMART" id="SM00360">
    <property type="entry name" value="RRM"/>
    <property type="match status" value="2"/>
</dbReference>
<comment type="caution">
    <text evidence="9">The sequence shown here is derived from an EMBL/GenBank/DDBJ whole genome shotgun (WGS) entry which is preliminary data.</text>
</comment>
<evidence type="ECO:0000259" key="8">
    <source>
        <dbReference type="PROSITE" id="PS50102"/>
    </source>
</evidence>
<evidence type="ECO:0000256" key="1">
    <source>
        <dbReference type="ARBA" id="ARBA00004123"/>
    </source>
</evidence>
<dbReference type="EMBL" id="JAKMXF010000309">
    <property type="protein sequence ID" value="KAI6650949.1"/>
    <property type="molecule type" value="Genomic_DNA"/>
</dbReference>
<keyword evidence="5" id="KW-0539">Nucleus</keyword>